<feature type="non-terminal residue" evidence="1">
    <location>
        <position position="1"/>
    </location>
</feature>
<dbReference type="EMBL" id="CM043808">
    <property type="protein sequence ID" value="KAI4802054.1"/>
    <property type="molecule type" value="Genomic_DNA"/>
</dbReference>
<dbReference type="Proteomes" id="UP001057452">
    <property type="component" value="Chromosome 24"/>
</dbReference>
<evidence type="ECO:0000313" key="1">
    <source>
        <dbReference type="EMBL" id="KAI4802054.1"/>
    </source>
</evidence>
<name>A0ACB9VQ69_CHAAC</name>
<comment type="caution">
    <text evidence="1">The sequence shown here is derived from an EMBL/GenBank/DDBJ whole genome shotgun (WGS) entry which is preliminary data.</text>
</comment>
<keyword evidence="2" id="KW-1185">Reference proteome</keyword>
<sequence length="384" mass="44270">NSSDSENEERIETESENEEKETGIENEEIGSEDKETGIENEETGIENEEIGSEDKEIGSEDKETESEDKETGIENEETGIENEEIGSEEKETETHVQKNNIKYNEAFFKFSNTIGPCRPLFQFPTNQDGRSFQGHWYDETPWLEYSPQSDALYCFSCRMFLNDDKYKTTSTWKSRGVNRWRQAKRHAACVETQKAINPGQRPLELQKLSDTRWTCRENALKTIRKVLPAAMQYLEDLRKCEPPDLAAGDAKILLRSINFEFLLCLEITTPVFLETSMASNALKDLAAAYTVVDGVLRRVQELRTDEQFTEIVMKATTAAEALDIEIPEQIPGQGRRQKVPEKFKYSSTSANEDHHVLTLEEYYGGKLYFTFLDILRQELERRFR</sequence>
<feature type="non-terminal residue" evidence="1">
    <location>
        <position position="384"/>
    </location>
</feature>
<proteinExistence type="predicted"/>
<reference evidence="1" key="1">
    <citation type="submission" date="2022-05" db="EMBL/GenBank/DDBJ databases">
        <title>Chromosome-level genome of Chaenocephalus aceratus.</title>
        <authorList>
            <person name="Park H."/>
        </authorList>
    </citation>
    <scope>NUCLEOTIDE SEQUENCE</scope>
    <source>
        <strain evidence="1">KU_202001</strain>
    </source>
</reference>
<gene>
    <name evidence="1" type="ORF">KUCAC02_019913</name>
</gene>
<evidence type="ECO:0000313" key="2">
    <source>
        <dbReference type="Proteomes" id="UP001057452"/>
    </source>
</evidence>
<protein>
    <submittedName>
        <fullName evidence="1">Uncharacterized protein</fullName>
    </submittedName>
</protein>
<accession>A0ACB9VQ69</accession>
<organism evidence="1 2">
    <name type="scientific">Chaenocephalus aceratus</name>
    <name type="common">Blackfin icefish</name>
    <name type="synonym">Chaenichthys aceratus</name>
    <dbReference type="NCBI Taxonomy" id="36190"/>
    <lineage>
        <taxon>Eukaryota</taxon>
        <taxon>Metazoa</taxon>
        <taxon>Chordata</taxon>
        <taxon>Craniata</taxon>
        <taxon>Vertebrata</taxon>
        <taxon>Euteleostomi</taxon>
        <taxon>Actinopterygii</taxon>
        <taxon>Neopterygii</taxon>
        <taxon>Teleostei</taxon>
        <taxon>Neoteleostei</taxon>
        <taxon>Acanthomorphata</taxon>
        <taxon>Eupercaria</taxon>
        <taxon>Perciformes</taxon>
        <taxon>Notothenioidei</taxon>
        <taxon>Channichthyidae</taxon>
        <taxon>Chaenocephalus</taxon>
    </lineage>
</organism>